<sequence>MSQVTNYTVSGHTLGQDRDTGDLDELARTVMVLLLGMKRWFAHAAGLVCLHSVVGRSPNTAVSTPQLR</sequence>
<evidence type="ECO:0000313" key="2">
    <source>
        <dbReference type="EMBL" id="GFH26581.1"/>
    </source>
</evidence>
<organism evidence="2 3">
    <name type="scientific">Haematococcus lacustris</name>
    <name type="common">Green alga</name>
    <name type="synonym">Haematococcus pluvialis</name>
    <dbReference type="NCBI Taxonomy" id="44745"/>
    <lineage>
        <taxon>Eukaryota</taxon>
        <taxon>Viridiplantae</taxon>
        <taxon>Chlorophyta</taxon>
        <taxon>core chlorophytes</taxon>
        <taxon>Chlorophyceae</taxon>
        <taxon>CS clade</taxon>
        <taxon>Chlamydomonadales</taxon>
        <taxon>Haematococcaceae</taxon>
        <taxon>Haematococcus</taxon>
    </lineage>
</organism>
<feature type="compositionally biased region" description="Polar residues" evidence="1">
    <location>
        <begin position="1"/>
        <end position="13"/>
    </location>
</feature>
<evidence type="ECO:0000313" key="3">
    <source>
        <dbReference type="Proteomes" id="UP000485058"/>
    </source>
</evidence>
<feature type="region of interest" description="Disordered" evidence="1">
    <location>
        <begin position="1"/>
        <end position="20"/>
    </location>
</feature>
<keyword evidence="3" id="KW-1185">Reference proteome</keyword>
<dbReference type="Proteomes" id="UP000485058">
    <property type="component" value="Unassembled WGS sequence"/>
</dbReference>
<reference evidence="2 3" key="1">
    <citation type="submission" date="2020-02" db="EMBL/GenBank/DDBJ databases">
        <title>Draft genome sequence of Haematococcus lacustris strain NIES-144.</title>
        <authorList>
            <person name="Morimoto D."/>
            <person name="Nakagawa S."/>
            <person name="Yoshida T."/>
            <person name="Sawayama S."/>
        </authorList>
    </citation>
    <scope>NUCLEOTIDE SEQUENCE [LARGE SCALE GENOMIC DNA]</scope>
    <source>
        <strain evidence="2 3">NIES-144</strain>
    </source>
</reference>
<accession>A0A699ZVT0</accession>
<gene>
    <name evidence="2" type="ORF">HaLaN_24755</name>
</gene>
<dbReference type="AlphaFoldDB" id="A0A699ZVT0"/>
<evidence type="ECO:0000256" key="1">
    <source>
        <dbReference type="SAM" id="MobiDB-lite"/>
    </source>
</evidence>
<dbReference type="EMBL" id="BLLF01003171">
    <property type="protein sequence ID" value="GFH26581.1"/>
    <property type="molecule type" value="Genomic_DNA"/>
</dbReference>
<protein>
    <submittedName>
        <fullName evidence="2">Uncharacterized protein</fullName>
    </submittedName>
</protein>
<comment type="caution">
    <text evidence="2">The sequence shown here is derived from an EMBL/GenBank/DDBJ whole genome shotgun (WGS) entry which is preliminary data.</text>
</comment>
<proteinExistence type="predicted"/>
<name>A0A699ZVT0_HAELA</name>